<evidence type="ECO:0000313" key="9">
    <source>
        <dbReference type="Proteomes" id="UP000308730"/>
    </source>
</evidence>
<evidence type="ECO:0000256" key="3">
    <source>
        <dbReference type="ARBA" id="ARBA00022989"/>
    </source>
</evidence>
<feature type="transmembrane region" description="Helical" evidence="6">
    <location>
        <begin position="192"/>
        <end position="216"/>
    </location>
</feature>
<dbReference type="GO" id="GO:0016020">
    <property type="term" value="C:membrane"/>
    <property type="evidence" value="ECO:0007669"/>
    <property type="project" value="UniProtKB-SubCell"/>
</dbReference>
<protein>
    <submittedName>
        <fullName evidence="8">Uncharacterized protein</fullName>
    </submittedName>
</protein>
<dbReference type="PANTHER" id="PTHR15549:SF30">
    <property type="entry name" value="MID2 DOMAIN-CONTAINING PROTEIN"/>
    <property type="match status" value="1"/>
</dbReference>
<organism evidence="8 9">
    <name type="scientific">Antrodiella citrinella</name>
    <dbReference type="NCBI Taxonomy" id="2447956"/>
    <lineage>
        <taxon>Eukaryota</taxon>
        <taxon>Fungi</taxon>
        <taxon>Dikarya</taxon>
        <taxon>Basidiomycota</taxon>
        <taxon>Agaricomycotina</taxon>
        <taxon>Agaricomycetes</taxon>
        <taxon>Polyporales</taxon>
        <taxon>Steccherinaceae</taxon>
        <taxon>Antrodiella</taxon>
    </lineage>
</organism>
<keyword evidence="7" id="KW-0732">Signal</keyword>
<evidence type="ECO:0000256" key="5">
    <source>
        <dbReference type="SAM" id="MobiDB-lite"/>
    </source>
</evidence>
<comment type="subcellular location">
    <subcellularLocation>
        <location evidence="1">Membrane</location>
        <topology evidence="1">Single-pass membrane protein</topology>
    </subcellularLocation>
</comment>
<dbReference type="OrthoDB" id="2591431at2759"/>
<evidence type="ECO:0000256" key="4">
    <source>
        <dbReference type="ARBA" id="ARBA00023136"/>
    </source>
</evidence>
<feature type="region of interest" description="Disordered" evidence="5">
    <location>
        <begin position="308"/>
        <end position="351"/>
    </location>
</feature>
<dbReference type="EMBL" id="SGPM01000001">
    <property type="protein sequence ID" value="THH34138.1"/>
    <property type="molecule type" value="Genomic_DNA"/>
</dbReference>
<evidence type="ECO:0000256" key="1">
    <source>
        <dbReference type="ARBA" id="ARBA00004167"/>
    </source>
</evidence>
<keyword evidence="4 6" id="KW-0472">Membrane</keyword>
<feature type="chain" id="PRO_5020875073" evidence="7">
    <location>
        <begin position="23"/>
        <end position="419"/>
    </location>
</feature>
<comment type="caution">
    <text evidence="8">The sequence shown here is derived from an EMBL/GenBank/DDBJ whole genome shotgun (WGS) entry which is preliminary data.</text>
</comment>
<evidence type="ECO:0000256" key="6">
    <source>
        <dbReference type="SAM" id="Phobius"/>
    </source>
</evidence>
<keyword evidence="3 6" id="KW-1133">Transmembrane helix</keyword>
<evidence type="ECO:0000313" key="8">
    <source>
        <dbReference type="EMBL" id="THH34138.1"/>
    </source>
</evidence>
<dbReference type="GO" id="GO:0071944">
    <property type="term" value="C:cell periphery"/>
    <property type="evidence" value="ECO:0007669"/>
    <property type="project" value="UniProtKB-ARBA"/>
</dbReference>
<dbReference type="Proteomes" id="UP000308730">
    <property type="component" value="Unassembled WGS sequence"/>
</dbReference>
<keyword evidence="9" id="KW-1185">Reference proteome</keyword>
<evidence type="ECO:0000256" key="2">
    <source>
        <dbReference type="ARBA" id="ARBA00022692"/>
    </source>
</evidence>
<dbReference type="PANTHER" id="PTHR15549">
    <property type="entry name" value="PAIRED IMMUNOGLOBULIN-LIKE TYPE 2 RECEPTOR"/>
    <property type="match status" value="1"/>
</dbReference>
<feature type="region of interest" description="Disordered" evidence="5">
    <location>
        <begin position="151"/>
        <end position="186"/>
    </location>
</feature>
<keyword evidence="2 6" id="KW-0812">Transmembrane</keyword>
<feature type="signal peptide" evidence="7">
    <location>
        <begin position="1"/>
        <end position="22"/>
    </location>
</feature>
<evidence type="ECO:0000256" key="7">
    <source>
        <dbReference type="SAM" id="SignalP"/>
    </source>
</evidence>
<reference evidence="8 9" key="1">
    <citation type="submission" date="2019-02" db="EMBL/GenBank/DDBJ databases">
        <title>Genome sequencing of the rare red list fungi Antrodiella citrinella (Flaviporus citrinellus).</title>
        <authorList>
            <person name="Buettner E."/>
            <person name="Kellner H."/>
        </authorList>
    </citation>
    <scope>NUCLEOTIDE SEQUENCE [LARGE SCALE GENOMIC DNA]</scope>
    <source>
        <strain evidence="8 9">DSM 108506</strain>
    </source>
</reference>
<name>A0A4S4N7Z6_9APHY</name>
<sequence>MWAFPSVLGWWFSAILVDPHTASMSDAAGFGSGGTTSIVSAGAALSGNSCNVTNPATGFFFDLNDSLNQCRPYSISGYGAAVQPVTITGIIPGGSAFQLRPPTGPTSFDWVANVAAGTSIVWLLTDSQGRSGGSSDVKLVGVSDDSTCLSNTSPASASITPSETTPASSSPSSPTSSQSSSPTSVPATGTHVGLIVGVLVAGVVIIAAAILVFLFLRRRRGNGRYARRVDLMGPPPGPDDDTSVPPINPYPFAMSTNGSSYAGTLAYGGVHVPSASSHNLLSSHGSDVNGALTNPFSSVYGGASITSESAPRQSYHDEPSIYSGPSGASARSPTGSFPPMPSFSSSTRKAAQAGALPYKPARFILHTDLEEAAPPDEGEEVIELPPQYSEARAPIATILPGIELTPATPSSPRPQQPLR</sequence>
<proteinExistence type="predicted"/>
<accession>A0A4S4N7Z6</accession>
<gene>
    <name evidence="8" type="ORF">EUX98_g159</name>
</gene>
<dbReference type="AlphaFoldDB" id="A0A4S4N7Z6"/>
<dbReference type="InterPro" id="IPR051694">
    <property type="entry name" value="Immunoregulatory_rcpt-like"/>
</dbReference>